<keyword evidence="2" id="KW-1185">Reference proteome</keyword>
<sequence>MNRTIIKMHPLEPLHNETIIIGPTDECLQKSHQQQQANAQHYHHQGQYYYGHPTY</sequence>
<reference evidence="1 2" key="1">
    <citation type="submission" date="2021-03" db="EMBL/GenBank/DDBJ databases">
        <title>Genomic Encyclopedia of Type Strains, Phase IV (KMG-IV): sequencing the most valuable type-strain genomes for metagenomic binning, comparative biology and taxonomic classification.</title>
        <authorList>
            <person name="Goeker M."/>
        </authorList>
    </citation>
    <scope>NUCLEOTIDE SEQUENCE [LARGE SCALE GENOMIC DNA]</scope>
    <source>
        <strain evidence="1 2">DSM 24950</strain>
    </source>
</reference>
<evidence type="ECO:0000313" key="1">
    <source>
        <dbReference type="EMBL" id="MBP1964472.1"/>
    </source>
</evidence>
<accession>A0ABS4I0N4</accession>
<proteinExistence type="predicted"/>
<dbReference type="RefSeq" id="WP_167057817.1">
    <property type="nucleotide sequence ID" value="NZ_JAAOZR010000017.1"/>
</dbReference>
<dbReference type="Proteomes" id="UP001519344">
    <property type="component" value="Unassembled WGS sequence"/>
</dbReference>
<organism evidence="1 2">
    <name type="scientific">Paenibacillus aceris</name>
    <dbReference type="NCBI Taxonomy" id="869555"/>
    <lineage>
        <taxon>Bacteria</taxon>
        <taxon>Bacillati</taxon>
        <taxon>Bacillota</taxon>
        <taxon>Bacilli</taxon>
        <taxon>Bacillales</taxon>
        <taxon>Paenibacillaceae</taxon>
        <taxon>Paenibacillus</taxon>
    </lineage>
</organism>
<comment type="caution">
    <text evidence="1">The sequence shown here is derived from an EMBL/GenBank/DDBJ whole genome shotgun (WGS) entry which is preliminary data.</text>
</comment>
<name>A0ABS4I0N4_9BACL</name>
<evidence type="ECO:0000313" key="2">
    <source>
        <dbReference type="Proteomes" id="UP001519344"/>
    </source>
</evidence>
<protein>
    <submittedName>
        <fullName evidence="1">Uncharacterized protein</fullName>
    </submittedName>
</protein>
<dbReference type="EMBL" id="JAGGKV010000009">
    <property type="protein sequence ID" value="MBP1964472.1"/>
    <property type="molecule type" value="Genomic_DNA"/>
</dbReference>
<gene>
    <name evidence="1" type="ORF">J2Z65_003695</name>
</gene>